<dbReference type="AlphaFoldDB" id="A0ABD3PQL2"/>
<proteinExistence type="predicted"/>
<name>A0ABD3PQL2_9STRA</name>
<dbReference type="PANTHER" id="PTHR46438">
    <property type="entry name" value="ALPHA/BETA-HYDROLASES SUPERFAMILY PROTEIN"/>
    <property type="match status" value="1"/>
</dbReference>
<accession>A0ABD3PQL2</accession>
<gene>
    <name evidence="3" type="ORF">HJC23_002756</name>
</gene>
<feature type="signal peptide" evidence="1">
    <location>
        <begin position="1"/>
        <end position="35"/>
    </location>
</feature>
<dbReference type="PRINTS" id="PR00111">
    <property type="entry name" value="ABHYDROLASE"/>
</dbReference>
<dbReference type="InterPro" id="IPR000073">
    <property type="entry name" value="AB_hydrolase_1"/>
</dbReference>
<evidence type="ECO:0000313" key="3">
    <source>
        <dbReference type="EMBL" id="KAL3790370.1"/>
    </source>
</evidence>
<dbReference type="Proteomes" id="UP001516023">
    <property type="component" value="Unassembled WGS sequence"/>
</dbReference>
<dbReference type="SUPFAM" id="SSF53474">
    <property type="entry name" value="alpha/beta-Hydrolases"/>
    <property type="match status" value="1"/>
</dbReference>
<reference evidence="3 4" key="1">
    <citation type="journal article" date="2020" name="G3 (Bethesda)">
        <title>Improved Reference Genome for Cyclotella cryptica CCMP332, a Model for Cell Wall Morphogenesis, Salinity Adaptation, and Lipid Production in Diatoms (Bacillariophyta).</title>
        <authorList>
            <person name="Roberts W.R."/>
            <person name="Downey K.M."/>
            <person name="Ruck E.C."/>
            <person name="Traller J.C."/>
            <person name="Alverson A.J."/>
        </authorList>
    </citation>
    <scope>NUCLEOTIDE SEQUENCE [LARGE SCALE GENOMIC DNA]</scope>
    <source>
        <strain evidence="3 4">CCMP332</strain>
    </source>
</reference>
<feature type="chain" id="PRO_5044850644" description="AB hydrolase-1 domain-containing protein" evidence="1">
    <location>
        <begin position="36"/>
        <end position="426"/>
    </location>
</feature>
<evidence type="ECO:0000259" key="2">
    <source>
        <dbReference type="Pfam" id="PF12697"/>
    </source>
</evidence>
<dbReference type="Pfam" id="PF12697">
    <property type="entry name" value="Abhydrolase_6"/>
    <property type="match status" value="1"/>
</dbReference>
<feature type="domain" description="AB hydrolase-1" evidence="2">
    <location>
        <begin position="146"/>
        <end position="416"/>
    </location>
</feature>
<evidence type="ECO:0000313" key="4">
    <source>
        <dbReference type="Proteomes" id="UP001516023"/>
    </source>
</evidence>
<keyword evidence="1" id="KW-0732">Signal</keyword>
<dbReference type="InterPro" id="IPR029058">
    <property type="entry name" value="AB_hydrolase_fold"/>
</dbReference>
<keyword evidence="4" id="KW-1185">Reference proteome</keyword>
<dbReference type="Gene3D" id="3.40.50.1820">
    <property type="entry name" value="alpha/beta hydrolase"/>
    <property type="match status" value="1"/>
</dbReference>
<evidence type="ECO:0000256" key="1">
    <source>
        <dbReference type="SAM" id="SignalP"/>
    </source>
</evidence>
<organism evidence="3 4">
    <name type="scientific">Cyclotella cryptica</name>
    <dbReference type="NCBI Taxonomy" id="29204"/>
    <lineage>
        <taxon>Eukaryota</taxon>
        <taxon>Sar</taxon>
        <taxon>Stramenopiles</taxon>
        <taxon>Ochrophyta</taxon>
        <taxon>Bacillariophyta</taxon>
        <taxon>Coscinodiscophyceae</taxon>
        <taxon>Thalassiosirophycidae</taxon>
        <taxon>Stephanodiscales</taxon>
        <taxon>Stephanodiscaceae</taxon>
        <taxon>Cyclotella</taxon>
    </lineage>
</organism>
<protein>
    <recommendedName>
        <fullName evidence="2">AB hydrolase-1 domain-containing protein</fullName>
    </recommendedName>
</protein>
<dbReference type="InterPro" id="IPR000639">
    <property type="entry name" value="Epox_hydrolase-like"/>
</dbReference>
<dbReference type="EMBL" id="JABMIG020000129">
    <property type="protein sequence ID" value="KAL3790370.1"/>
    <property type="molecule type" value="Genomic_DNA"/>
</dbReference>
<comment type="caution">
    <text evidence="3">The sequence shown here is derived from an EMBL/GenBank/DDBJ whole genome shotgun (WGS) entry which is preliminary data.</text>
</comment>
<sequence length="426" mass="46652">MRSPLSSRGNKAATHAVLSLLCAMIALRPSPPTAAAFTHPIAQSTIVHSKSISALHESVMDSPPAVPAITNGMPDILSDFCHETSPRLPYSPTGYSTWKWVTHHNPLAQQTNNNNNTNEPTTSPTTTTTIHSINYLALGPTTAPAIVLIHGFGASAYHWRHNLPPLARSHRVYALDLLGFGWSDKPVMDYDASVWRDQVVDFVREVVLREDGGSGSRGVVVAGNSLGGYTAMYAAGDTRIKEYVRGCVLLNSAGRFRDPEGEVIKAEPNPVVKSISAAIQRLVIAASFIYTKQPARIEQILRNVYPVNSLNVDSELVQSIQTPSLDPNAAEVFYRVITKNGSGPQAYVDDIIQSLECPVLLCWGEKDPWIRSAAADRMENLHAQFHGDSDERWMKRVSVDAGHCPHDESPEEVNQAILEFVGEVFR</sequence>
<dbReference type="PRINTS" id="PR00412">
    <property type="entry name" value="EPOXHYDRLASE"/>
</dbReference>
<dbReference type="PANTHER" id="PTHR46438:SF2">
    <property type="entry name" value="ALPHA_BETA-HYDROLASES SUPERFAMILY PROTEIN"/>
    <property type="match status" value="1"/>
</dbReference>